<dbReference type="Gene3D" id="3.40.1360.10">
    <property type="match status" value="1"/>
</dbReference>
<comment type="caution">
    <text evidence="4">The sequence shown here is derived from an EMBL/GenBank/DDBJ whole genome shotgun (WGS) entry which is preliminary data.</text>
</comment>
<keyword evidence="1" id="KW-0799">Topoisomerase</keyword>
<evidence type="ECO:0000256" key="1">
    <source>
        <dbReference type="PROSITE-ProRule" id="PRU01385"/>
    </source>
</evidence>
<sequence length="456" mass="51073">MHKHDPPTPFAKAKEREGNRNPDSRETPRNLRSPRTSGRRRGPSSTLLWITPLFLLSMAAAEGKRSDLRSFLAKRGVDTAEVDDQALKELDKKYIIARDLDADTVLSKIRNVVGLRHKEDSIVAYKGLSYQLPSRGLEQQEYEPLLRQLCLRRGKVDCCTVGDPKTSRWAKAITAMLSAVQKLLLSGKRYTSHWLCYGDKLFGKRHKTVDDALLDICCLLECTWESLNLYHASQGMVIGPVIFTREDGEVIPCRSFGSLGAYIQPEFSKITAAPGAEVNFILVVQGASVFDTFAMGRGHIFLREFSCVLVTGGDGQPDIITRVFLRKLKDQLSVPVYALVNPDPEGLCIFCAYKYGSPEGPFDNAGLTVPDIKWIGVHLGDALDLAIEEALPLTKQDISILEGLCANKYVMGDDLFRTSIHFMLYRGLKSKIEALFSRQYPPIDYIRKEINNQENI</sequence>
<comment type="catalytic activity">
    <reaction evidence="1">
        <text>ATP-dependent breakage, passage and rejoining of double-stranded DNA.</text>
        <dbReference type="EC" id="5.6.2.2"/>
    </reaction>
</comment>
<dbReference type="GO" id="GO:0003677">
    <property type="term" value="F:DNA binding"/>
    <property type="evidence" value="ECO:0007669"/>
    <property type="project" value="UniProtKB-UniRule"/>
</dbReference>
<dbReference type="GO" id="GO:0000706">
    <property type="term" value="P:meiotic DNA double-strand break processing"/>
    <property type="evidence" value="ECO:0007669"/>
    <property type="project" value="TreeGrafter"/>
</dbReference>
<feature type="active site" description="O-(5'-phospho-DNA)-tyrosine intermediate" evidence="1">
    <location>
        <position position="197"/>
    </location>
</feature>
<feature type="compositionally biased region" description="Basic and acidic residues" evidence="2">
    <location>
        <begin position="1"/>
        <end position="29"/>
    </location>
</feature>
<comment type="similarity">
    <text evidence="1">Belongs to the TOP6A family.</text>
</comment>
<evidence type="ECO:0000256" key="2">
    <source>
        <dbReference type="SAM" id="MobiDB-lite"/>
    </source>
</evidence>
<keyword evidence="1" id="KW-0238">DNA-binding</keyword>
<dbReference type="InterPro" id="IPR036388">
    <property type="entry name" value="WH-like_DNA-bd_sf"/>
</dbReference>
<dbReference type="EMBL" id="JAUUTY010000003">
    <property type="protein sequence ID" value="KAK1663622.1"/>
    <property type="molecule type" value="Genomic_DNA"/>
</dbReference>
<dbReference type="PRINTS" id="PR01550">
    <property type="entry name" value="TOP6AFAMILY"/>
</dbReference>
<evidence type="ECO:0000259" key="3">
    <source>
        <dbReference type="Pfam" id="PF21180"/>
    </source>
</evidence>
<dbReference type="InterPro" id="IPR034136">
    <property type="entry name" value="TOPRIM_Topo6A/Spo11"/>
</dbReference>
<gene>
    <name evidence="4" type="ORF">QYE76_051781</name>
</gene>
<dbReference type="CDD" id="cd00223">
    <property type="entry name" value="TOPRIM_TopoIIB_SPO"/>
    <property type="match status" value="1"/>
</dbReference>
<dbReference type="PROSITE" id="PS52041">
    <property type="entry name" value="TOPO_IIB"/>
    <property type="match status" value="1"/>
</dbReference>
<dbReference type="PANTHER" id="PTHR10848">
    <property type="entry name" value="MEIOTIC RECOMBINATION PROTEIN SPO11"/>
    <property type="match status" value="1"/>
</dbReference>
<evidence type="ECO:0000313" key="5">
    <source>
        <dbReference type="Proteomes" id="UP001231189"/>
    </source>
</evidence>
<keyword evidence="1" id="KW-0413">Isomerase</keyword>
<organism evidence="4 5">
    <name type="scientific">Lolium multiflorum</name>
    <name type="common">Italian ryegrass</name>
    <name type="synonym">Lolium perenne subsp. multiflorum</name>
    <dbReference type="NCBI Taxonomy" id="4521"/>
    <lineage>
        <taxon>Eukaryota</taxon>
        <taxon>Viridiplantae</taxon>
        <taxon>Streptophyta</taxon>
        <taxon>Embryophyta</taxon>
        <taxon>Tracheophyta</taxon>
        <taxon>Spermatophyta</taxon>
        <taxon>Magnoliopsida</taxon>
        <taxon>Liliopsida</taxon>
        <taxon>Poales</taxon>
        <taxon>Poaceae</taxon>
        <taxon>BOP clade</taxon>
        <taxon>Pooideae</taxon>
        <taxon>Poodae</taxon>
        <taxon>Poeae</taxon>
        <taxon>Poeae Chloroplast Group 2 (Poeae type)</taxon>
        <taxon>Loliodinae</taxon>
        <taxon>Loliinae</taxon>
        <taxon>Lolium</taxon>
    </lineage>
</organism>
<evidence type="ECO:0000313" key="4">
    <source>
        <dbReference type="EMBL" id="KAK1663622.1"/>
    </source>
</evidence>
<protein>
    <recommendedName>
        <fullName evidence="3">Topoisomerase 6 subunit A/Spo11 TOPRIM domain-containing protein</fullName>
    </recommendedName>
</protein>
<dbReference type="Proteomes" id="UP001231189">
    <property type="component" value="Unassembled WGS sequence"/>
</dbReference>
<dbReference type="Gene3D" id="1.10.10.10">
    <property type="entry name" value="Winged helix-like DNA-binding domain superfamily/Winged helix DNA-binding domain"/>
    <property type="match status" value="1"/>
</dbReference>
<accession>A0AAD8WI85</accession>
<feature type="domain" description="Topoisomerase 6 subunit A/Spo11 TOPRIM" evidence="3">
    <location>
        <begin position="280"/>
        <end position="448"/>
    </location>
</feature>
<dbReference type="InterPro" id="IPR036078">
    <property type="entry name" value="Spo11/TopoVI_A_sf"/>
</dbReference>
<proteinExistence type="inferred from homology"/>
<dbReference type="GO" id="GO:0042138">
    <property type="term" value="P:meiotic DNA double-strand break formation"/>
    <property type="evidence" value="ECO:0007669"/>
    <property type="project" value="TreeGrafter"/>
</dbReference>
<dbReference type="PANTHER" id="PTHR10848:SF4">
    <property type="entry name" value="DNA TOPOISOMERASE 6 SUBUNIT A"/>
    <property type="match status" value="1"/>
</dbReference>
<dbReference type="Pfam" id="PF21180">
    <property type="entry name" value="TOP6A-Spo11_Toprim"/>
    <property type="match status" value="1"/>
</dbReference>
<keyword evidence="5" id="KW-1185">Reference proteome</keyword>
<dbReference type="InterPro" id="IPR002815">
    <property type="entry name" value="Spo11/TopoVI_A"/>
</dbReference>
<dbReference type="SUPFAM" id="SSF56726">
    <property type="entry name" value="DNA topoisomerase IV, alpha subunit"/>
    <property type="match status" value="1"/>
</dbReference>
<name>A0AAD8WI85_LOLMU</name>
<dbReference type="AlphaFoldDB" id="A0AAD8WI85"/>
<dbReference type="GO" id="GO:0007131">
    <property type="term" value="P:reciprocal meiotic recombination"/>
    <property type="evidence" value="ECO:0007669"/>
    <property type="project" value="TreeGrafter"/>
</dbReference>
<feature type="region of interest" description="Disordered" evidence="2">
    <location>
        <begin position="1"/>
        <end position="43"/>
    </location>
</feature>
<dbReference type="GO" id="GO:0000228">
    <property type="term" value="C:nuclear chromosome"/>
    <property type="evidence" value="ECO:0007669"/>
    <property type="project" value="TreeGrafter"/>
</dbReference>
<reference evidence="4" key="1">
    <citation type="submission" date="2023-07" db="EMBL/GenBank/DDBJ databases">
        <title>A chromosome-level genome assembly of Lolium multiflorum.</title>
        <authorList>
            <person name="Chen Y."/>
            <person name="Copetti D."/>
            <person name="Kolliker R."/>
            <person name="Studer B."/>
        </authorList>
    </citation>
    <scope>NUCLEOTIDE SEQUENCE</scope>
    <source>
        <strain evidence="4">02402/16</strain>
        <tissue evidence="4">Leaf</tissue>
    </source>
</reference>
<dbReference type="GO" id="GO:0003918">
    <property type="term" value="F:DNA topoisomerase type II (double strand cut, ATP-hydrolyzing) activity"/>
    <property type="evidence" value="ECO:0007669"/>
    <property type="project" value="UniProtKB-UniRule"/>
</dbReference>